<comment type="caution">
    <text evidence="2">The sequence shown here is derived from an EMBL/GenBank/DDBJ whole genome shotgun (WGS) entry which is preliminary data.</text>
</comment>
<reference evidence="2 3" key="1">
    <citation type="submission" date="2015-01" db="EMBL/GenBank/DDBJ databases">
        <title>Evolution of Trichinella species and genotypes.</title>
        <authorList>
            <person name="Korhonen P.K."/>
            <person name="Edoardo P."/>
            <person name="Giuseppe L.R."/>
            <person name="Gasser R.B."/>
        </authorList>
    </citation>
    <scope>NUCLEOTIDE SEQUENCE [LARGE SCALE GENOMIC DNA]</scope>
    <source>
        <strain evidence="2">ISS13</strain>
    </source>
</reference>
<evidence type="ECO:0000313" key="1">
    <source>
        <dbReference type="EMBL" id="KRY64740.1"/>
    </source>
</evidence>
<sequence>MVQAGSRRLLDEESRYAMIELECIGDAWAFVLVTDRSEGTDANFNDYSLYRLDNVCQLRLRLKMRRYAFTAKWIPEKENTDRDALSRSPVKEAATVVELTEGLISDGKGSTSLPYRWMKWKSLILHWKVLTLKCGK</sequence>
<accession>A0A0V1EL71</accession>
<dbReference type="EMBL" id="JYDR01000024">
    <property type="protein sequence ID" value="KRY74502.1"/>
    <property type="molecule type" value="Genomic_DNA"/>
</dbReference>
<proteinExistence type="predicted"/>
<organism evidence="2 3">
    <name type="scientific">Trichinella pseudospiralis</name>
    <name type="common">Parasitic roundworm</name>
    <dbReference type="NCBI Taxonomy" id="6337"/>
    <lineage>
        <taxon>Eukaryota</taxon>
        <taxon>Metazoa</taxon>
        <taxon>Ecdysozoa</taxon>
        <taxon>Nematoda</taxon>
        <taxon>Enoplea</taxon>
        <taxon>Dorylaimia</taxon>
        <taxon>Trichinellida</taxon>
        <taxon>Trichinellidae</taxon>
        <taxon>Trichinella</taxon>
    </lineage>
</organism>
<evidence type="ECO:0000313" key="3">
    <source>
        <dbReference type="Proteomes" id="UP000054632"/>
    </source>
</evidence>
<dbReference type="AlphaFoldDB" id="A0A0V1EL71"/>
<protein>
    <recommendedName>
        <fullName evidence="4">Reverse transcriptase RNase H-like domain-containing protein</fullName>
    </recommendedName>
</protein>
<dbReference type="EMBL" id="JYDR01000291">
    <property type="protein sequence ID" value="KRY64740.1"/>
    <property type="molecule type" value="Genomic_DNA"/>
</dbReference>
<evidence type="ECO:0000313" key="2">
    <source>
        <dbReference type="EMBL" id="KRY74502.1"/>
    </source>
</evidence>
<evidence type="ECO:0008006" key="4">
    <source>
        <dbReference type="Google" id="ProtNLM"/>
    </source>
</evidence>
<name>A0A0V1EL71_TRIPS</name>
<dbReference type="Proteomes" id="UP000054632">
    <property type="component" value="Unassembled WGS sequence"/>
</dbReference>
<gene>
    <name evidence="1" type="ORF">T4A_12798</name>
    <name evidence="2" type="ORF">T4A_4782</name>
</gene>